<keyword evidence="2" id="KW-1185">Reference proteome</keyword>
<reference evidence="1" key="1">
    <citation type="journal article" date="2022" name="Viruses">
        <title>Isolation of novel Xanthomonas phages for the plant pathogens X. translucens and X. campestris.</title>
        <authorList>
            <person name="Erdrich S.H."/>
            <person name="Sharma V."/>
            <person name="Schurr U."/>
            <person name="Arsova B."/>
            <person name="Frunzke J."/>
        </authorList>
    </citation>
    <scope>NUCLEOTIDE SEQUENCE</scope>
</reference>
<protein>
    <submittedName>
        <fullName evidence="1">Uncharacterized protein</fullName>
    </submittedName>
</protein>
<accession>A0A9E7J5H0</accession>
<gene>
    <name evidence="1" type="ORF">Mallos_BL60087</name>
</gene>
<dbReference type="Proteomes" id="UP001056460">
    <property type="component" value="Segment"/>
</dbReference>
<name>A0A9E7J5H0_9CAUD</name>
<sequence>MASVLHQEKISIDFAARLFRSTTWLRWLRCSRLLS</sequence>
<evidence type="ECO:0000313" key="2">
    <source>
        <dbReference type="Proteomes" id="UP001056460"/>
    </source>
</evidence>
<evidence type="ECO:0000313" key="1">
    <source>
        <dbReference type="EMBL" id="URA07195.1"/>
    </source>
</evidence>
<dbReference type="EMBL" id="ON189047">
    <property type="protein sequence ID" value="URA07195.1"/>
    <property type="molecule type" value="Genomic_DNA"/>
</dbReference>
<proteinExistence type="predicted"/>
<organism evidence="1 2">
    <name type="scientific">Xanthomonas phage Mallos</name>
    <dbReference type="NCBI Taxonomy" id="2939131"/>
    <lineage>
        <taxon>Viruses</taxon>
        <taxon>Duplodnaviria</taxon>
        <taxon>Heunggongvirae</taxon>
        <taxon>Uroviricota</taxon>
        <taxon>Caudoviricetes</taxon>
        <taxon>Mesyanzhinovviridae</taxon>
        <taxon>Bradleyvirinae</taxon>
        <taxon>Mallosvirus</taxon>
        <taxon>Mallosvirus mallos</taxon>
    </lineage>
</organism>